<reference evidence="9 10" key="1">
    <citation type="submission" date="2024-01" db="EMBL/GenBank/DDBJ databases">
        <title>Hyphobacterium bacterium isolated from marine sediment.</title>
        <authorList>
            <person name="Zhao S."/>
        </authorList>
    </citation>
    <scope>NUCLEOTIDE SEQUENCE [LARGE SCALE GENOMIC DNA]</scope>
    <source>
        <strain evidence="9 10">Y60-23</strain>
    </source>
</reference>
<gene>
    <name evidence="9" type="ORF">V0U35_03465</name>
</gene>
<protein>
    <submittedName>
        <fullName evidence="9">Type II secretion system F family protein</fullName>
    </submittedName>
</protein>
<dbReference type="PANTHER" id="PTHR30012:SF0">
    <property type="entry name" value="TYPE II SECRETION SYSTEM PROTEIN F-RELATED"/>
    <property type="match status" value="1"/>
</dbReference>
<dbReference type="InterPro" id="IPR003004">
    <property type="entry name" value="GspF/PilC"/>
</dbReference>
<keyword evidence="10" id="KW-1185">Reference proteome</keyword>
<dbReference type="InterPro" id="IPR018076">
    <property type="entry name" value="T2SS_GspF_dom"/>
</dbReference>
<evidence type="ECO:0000256" key="1">
    <source>
        <dbReference type="ARBA" id="ARBA00004651"/>
    </source>
</evidence>
<feature type="transmembrane region" description="Helical" evidence="7">
    <location>
        <begin position="371"/>
        <end position="393"/>
    </location>
</feature>
<evidence type="ECO:0000313" key="10">
    <source>
        <dbReference type="Proteomes" id="UP001310692"/>
    </source>
</evidence>
<feature type="transmembrane region" description="Helical" evidence="7">
    <location>
        <begin position="163"/>
        <end position="186"/>
    </location>
</feature>
<name>A0ABU7LWS5_9PROT</name>
<accession>A0ABU7LWS5</accession>
<dbReference type="PRINTS" id="PR00812">
    <property type="entry name" value="BCTERIALGSPF"/>
</dbReference>
<dbReference type="RefSeq" id="WP_330195259.1">
    <property type="nucleotide sequence ID" value="NZ_JAZDRO010000001.1"/>
</dbReference>
<evidence type="ECO:0000313" key="9">
    <source>
        <dbReference type="EMBL" id="MEE2565727.1"/>
    </source>
</evidence>
<dbReference type="PANTHER" id="PTHR30012">
    <property type="entry name" value="GENERAL SECRETION PATHWAY PROTEIN"/>
    <property type="match status" value="1"/>
</dbReference>
<dbReference type="Pfam" id="PF00482">
    <property type="entry name" value="T2SSF"/>
    <property type="match status" value="2"/>
</dbReference>
<organism evidence="9 10">
    <name type="scientific">Hyphobacterium marinum</name>
    <dbReference type="NCBI Taxonomy" id="3116574"/>
    <lineage>
        <taxon>Bacteria</taxon>
        <taxon>Pseudomonadati</taxon>
        <taxon>Pseudomonadota</taxon>
        <taxon>Alphaproteobacteria</taxon>
        <taxon>Maricaulales</taxon>
        <taxon>Maricaulaceae</taxon>
        <taxon>Hyphobacterium</taxon>
    </lineage>
</organism>
<keyword evidence="6 7" id="KW-0472">Membrane</keyword>
<evidence type="ECO:0000256" key="4">
    <source>
        <dbReference type="ARBA" id="ARBA00022692"/>
    </source>
</evidence>
<dbReference type="Proteomes" id="UP001310692">
    <property type="component" value="Unassembled WGS sequence"/>
</dbReference>
<evidence type="ECO:0000256" key="7">
    <source>
        <dbReference type="SAM" id="Phobius"/>
    </source>
</evidence>
<keyword evidence="5 7" id="KW-1133">Transmembrane helix</keyword>
<evidence type="ECO:0000256" key="5">
    <source>
        <dbReference type="ARBA" id="ARBA00022989"/>
    </source>
</evidence>
<dbReference type="EMBL" id="JAZDRO010000001">
    <property type="protein sequence ID" value="MEE2565727.1"/>
    <property type="molecule type" value="Genomic_DNA"/>
</dbReference>
<sequence length="398" mass="41436">MPVFAVRAIKPDGGEEILRLEAADSQAAAASASARGLTPIAVRPAREAAAPRAPRGSAKLATRVARELSILTAAGLSVEPALAALTRHAADKRLKSVAEGLLDDVRGGKALSEAFAARPEIFPAPFPEIAQAGETGGALGQALSDLADARERREAVEASIKGALYYPAFLLTGSLLAIVVIMVFVIPRFESLLDQIGAETPGPAAMVFAASDAVVTYGPFVLLALLLAVLGLRATLARPAMRERVDRWMLNLPAVGNAMRTVIAARFCRVLALLLRNGISAAPALQLSARAAGNLWAVRRLSDALAEVRAGSGFSDRIEASDVLPALAAELLSVGEETGDLGAAAERLATFYETRFENGAKAVSRLIEPAVIVLTALVIGVMVLSILSALVSVNEIGM</sequence>
<keyword evidence="3" id="KW-1003">Cell membrane</keyword>
<evidence type="ECO:0000256" key="3">
    <source>
        <dbReference type="ARBA" id="ARBA00022475"/>
    </source>
</evidence>
<dbReference type="Gene3D" id="1.20.81.30">
    <property type="entry name" value="Type II secretion system (T2SS), domain F"/>
    <property type="match status" value="2"/>
</dbReference>
<feature type="transmembrane region" description="Helical" evidence="7">
    <location>
        <begin position="206"/>
        <end position="232"/>
    </location>
</feature>
<dbReference type="InterPro" id="IPR042094">
    <property type="entry name" value="T2SS_GspF_sf"/>
</dbReference>
<feature type="domain" description="Type II secretion system protein GspF" evidence="8">
    <location>
        <begin position="65"/>
        <end position="187"/>
    </location>
</feature>
<evidence type="ECO:0000259" key="8">
    <source>
        <dbReference type="Pfam" id="PF00482"/>
    </source>
</evidence>
<proteinExistence type="inferred from homology"/>
<keyword evidence="4 7" id="KW-0812">Transmembrane</keyword>
<comment type="caution">
    <text evidence="9">The sequence shown here is derived from an EMBL/GenBank/DDBJ whole genome shotgun (WGS) entry which is preliminary data.</text>
</comment>
<feature type="domain" description="Type II secretion system protein GspF" evidence="8">
    <location>
        <begin position="267"/>
        <end position="387"/>
    </location>
</feature>
<comment type="subcellular location">
    <subcellularLocation>
        <location evidence="1">Cell membrane</location>
        <topology evidence="1">Multi-pass membrane protein</topology>
    </subcellularLocation>
</comment>
<comment type="similarity">
    <text evidence="2">Belongs to the GSP F family.</text>
</comment>
<evidence type="ECO:0000256" key="6">
    <source>
        <dbReference type="ARBA" id="ARBA00023136"/>
    </source>
</evidence>
<evidence type="ECO:0000256" key="2">
    <source>
        <dbReference type="ARBA" id="ARBA00005745"/>
    </source>
</evidence>